<dbReference type="Proteomes" id="UP000606991">
    <property type="component" value="Unassembled WGS sequence"/>
</dbReference>
<reference evidence="5 6" key="1">
    <citation type="journal article" date="2017" name="Nature">
        <title>Atmospheric trace gases support primary production in Antarctic desert surface soil.</title>
        <authorList>
            <person name="Ji M."/>
            <person name="Greening C."/>
            <person name="Vanwonterghem I."/>
            <person name="Carere C.R."/>
            <person name="Bay S.K."/>
            <person name="Steen J.A."/>
            <person name="Montgomery K."/>
            <person name="Lines T."/>
            <person name="Beardall J."/>
            <person name="van Dorst J."/>
            <person name="Snape I."/>
            <person name="Stott M.B."/>
            <person name="Hugenholtz P."/>
            <person name="Ferrari B.C."/>
        </authorList>
    </citation>
    <scope>NUCLEOTIDE SEQUENCE [LARGE SCALE GENOMIC DNA]</scope>
    <source>
        <strain evidence="5">RRmetagenome_bin12</strain>
    </source>
</reference>
<dbReference type="PANTHER" id="PTHR10584">
    <property type="entry name" value="SUGAR KINASE"/>
    <property type="match status" value="1"/>
</dbReference>
<evidence type="ECO:0000313" key="4">
    <source>
        <dbReference type="EMBL" id="MBJ7594544.1"/>
    </source>
</evidence>
<dbReference type="EMBL" id="JAEKNS010000074">
    <property type="protein sequence ID" value="MBJ7594544.1"/>
    <property type="molecule type" value="Genomic_DNA"/>
</dbReference>
<proteinExistence type="predicted"/>
<sequence>MAWDIAVAGTVHVDEITTPAGHSPEQLGGSAVYFALAAARFAIVHLNGIVGGDRAAGFAALLDEAGVRRDGLVVSDRATFAWHARHDFEHWVAVDTSSDEGCDPEWRPCLPEAAATAPVLFLASLRPSLQREVLEQSGARLIGADSMTEYTGPQRDAVREVVHACDVLFLNRSELASLTGAPVTTWRQEAIAMCGVGRLRAVVVKGGPTGAALVTDDGVISRPPAKVEKVVDPTGAGDALAGGFLGACAAAERDDADFFITALDAGLRCAADAISEFGLAGLQHP</sequence>
<dbReference type="PROSITE" id="PS00584">
    <property type="entry name" value="PFKB_KINASES_2"/>
    <property type="match status" value="1"/>
</dbReference>
<evidence type="ECO:0000313" key="6">
    <source>
        <dbReference type="Proteomes" id="UP000248724"/>
    </source>
</evidence>
<dbReference type="Gene3D" id="3.40.1190.20">
    <property type="match status" value="1"/>
</dbReference>
<name>A0A2W5YXJ3_9BACT</name>
<accession>A0A934N5P8</accession>
<dbReference type="RefSeq" id="WP_337310837.1">
    <property type="nucleotide sequence ID" value="NZ_JAEKNS010000074.1"/>
</dbReference>
<reference evidence="4 7" key="3">
    <citation type="submission" date="2020-10" db="EMBL/GenBank/DDBJ databases">
        <title>Ca. Dormibacterota MAGs.</title>
        <authorList>
            <person name="Montgomery K."/>
        </authorList>
    </citation>
    <scope>NUCLEOTIDE SEQUENCE [LARGE SCALE GENOMIC DNA]</scope>
    <source>
        <strain evidence="4">SC8812_S17_18</strain>
    </source>
</reference>
<gene>
    <name evidence="5" type="ORF">DLM65_15335</name>
    <name evidence="4" type="ORF">JF886_06710</name>
</gene>
<dbReference type="GO" id="GO:0016301">
    <property type="term" value="F:kinase activity"/>
    <property type="evidence" value="ECO:0007669"/>
    <property type="project" value="UniProtKB-KW"/>
</dbReference>
<comment type="caution">
    <text evidence="5">The sequence shown here is derived from an EMBL/GenBank/DDBJ whole genome shotgun (WGS) entry which is preliminary data.</text>
</comment>
<dbReference type="SUPFAM" id="SSF53613">
    <property type="entry name" value="Ribokinase-like"/>
    <property type="match status" value="1"/>
</dbReference>
<dbReference type="InterPro" id="IPR002173">
    <property type="entry name" value="Carboh/pur_kinase_PfkB_CS"/>
</dbReference>
<reference evidence="5" key="2">
    <citation type="submission" date="2018-05" db="EMBL/GenBank/DDBJ databases">
        <authorList>
            <person name="Ferrari B."/>
        </authorList>
    </citation>
    <scope>NUCLEOTIDE SEQUENCE</scope>
    <source>
        <strain evidence="5">RRmetagenome_bin12</strain>
    </source>
</reference>
<evidence type="ECO:0000256" key="1">
    <source>
        <dbReference type="ARBA" id="ARBA00022679"/>
    </source>
</evidence>
<dbReference type="InterPro" id="IPR029056">
    <property type="entry name" value="Ribokinase-like"/>
</dbReference>
<dbReference type="Proteomes" id="UP000248724">
    <property type="component" value="Unassembled WGS sequence"/>
</dbReference>
<keyword evidence="2" id="KW-0418">Kinase</keyword>
<feature type="domain" description="Carbohydrate kinase PfkB" evidence="3">
    <location>
        <begin position="26"/>
        <end position="279"/>
    </location>
</feature>
<dbReference type="Pfam" id="PF00294">
    <property type="entry name" value="PfkB"/>
    <property type="match status" value="1"/>
</dbReference>
<evidence type="ECO:0000313" key="5">
    <source>
        <dbReference type="EMBL" id="PZR77612.1"/>
    </source>
</evidence>
<dbReference type="InterPro" id="IPR011611">
    <property type="entry name" value="PfkB_dom"/>
</dbReference>
<protein>
    <recommendedName>
        <fullName evidence="3">Carbohydrate kinase PfkB domain-containing protein</fullName>
    </recommendedName>
</protein>
<evidence type="ECO:0000259" key="3">
    <source>
        <dbReference type="Pfam" id="PF00294"/>
    </source>
</evidence>
<keyword evidence="1" id="KW-0808">Transferase</keyword>
<evidence type="ECO:0000256" key="2">
    <source>
        <dbReference type="ARBA" id="ARBA00022777"/>
    </source>
</evidence>
<dbReference type="PANTHER" id="PTHR10584:SF166">
    <property type="entry name" value="RIBOKINASE"/>
    <property type="match status" value="1"/>
</dbReference>
<accession>A0A2W5YXJ3</accession>
<dbReference type="GO" id="GO:0005829">
    <property type="term" value="C:cytosol"/>
    <property type="evidence" value="ECO:0007669"/>
    <property type="project" value="TreeGrafter"/>
</dbReference>
<dbReference type="AlphaFoldDB" id="A0A2W5YXJ3"/>
<organism evidence="5 6">
    <name type="scientific">Candidatus Aeolococcus gillhamiae</name>
    <dbReference type="NCBI Taxonomy" id="3127015"/>
    <lineage>
        <taxon>Bacteria</taxon>
        <taxon>Bacillati</taxon>
        <taxon>Candidatus Dormiibacterota</taxon>
        <taxon>Candidatus Dormibacteria</taxon>
        <taxon>Candidatus Aeolococcales</taxon>
        <taxon>Candidatus Aeolococcaceae</taxon>
        <taxon>Candidatus Aeolococcus</taxon>
    </lineage>
</organism>
<dbReference type="EMBL" id="QHBU01000292">
    <property type="protein sequence ID" value="PZR77612.1"/>
    <property type="molecule type" value="Genomic_DNA"/>
</dbReference>
<evidence type="ECO:0000313" key="7">
    <source>
        <dbReference type="Proteomes" id="UP000606991"/>
    </source>
</evidence>